<comment type="caution">
    <text evidence="2">The sequence shown here is derived from an EMBL/GenBank/DDBJ whole genome shotgun (WGS) entry which is preliminary data.</text>
</comment>
<dbReference type="InterPro" id="IPR046947">
    <property type="entry name" value="LytR-like"/>
</dbReference>
<accession>A0ABT3DD16</accession>
<evidence type="ECO:0000313" key="3">
    <source>
        <dbReference type="Proteomes" id="UP001526147"/>
    </source>
</evidence>
<dbReference type="PANTHER" id="PTHR37299">
    <property type="entry name" value="TRANSCRIPTIONAL REGULATOR-RELATED"/>
    <property type="match status" value="1"/>
</dbReference>
<dbReference type="Pfam" id="PF04397">
    <property type="entry name" value="LytTR"/>
    <property type="match status" value="1"/>
</dbReference>
<name>A0ABT3DD16_9BACI</name>
<dbReference type="PANTHER" id="PTHR37299:SF1">
    <property type="entry name" value="STAGE 0 SPORULATION PROTEIN A HOMOLOG"/>
    <property type="match status" value="1"/>
</dbReference>
<dbReference type="Gene3D" id="3.30.450.20">
    <property type="entry name" value="PAS domain"/>
    <property type="match status" value="1"/>
</dbReference>
<reference evidence="2 3" key="1">
    <citation type="submission" date="2022-10" db="EMBL/GenBank/DDBJ databases">
        <title>Draft genome assembly of moderately radiation resistant bacterium Metabacillus halosaccharovorans.</title>
        <authorList>
            <person name="Pal S."/>
            <person name="Gopinathan A."/>
        </authorList>
    </citation>
    <scope>NUCLEOTIDE SEQUENCE [LARGE SCALE GENOMIC DNA]</scope>
    <source>
        <strain evidence="2 3">VITHBRA001</strain>
    </source>
</reference>
<protein>
    <submittedName>
        <fullName evidence="2">LytTR family transcriptional regulator</fullName>
    </submittedName>
</protein>
<dbReference type="RefSeq" id="WP_264141817.1">
    <property type="nucleotide sequence ID" value="NZ_JAOYEY010000025.1"/>
</dbReference>
<proteinExistence type="predicted"/>
<evidence type="ECO:0000259" key="1">
    <source>
        <dbReference type="PROSITE" id="PS50930"/>
    </source>
</evidence>
<dbReference type="EMBL" id="JAOYEY010000025">
    <property type="protein sequence ID" value="MCV9884940.1"/>
    <property type="molecule type" value="Genomic_DNA"/>
</dbReference>
<dbReference type="Gene3D" id="2.40.50.1020">
    <property type="entry name" value="LytTr DNA-binding domain"/>
    <property type="match status" value="1"/>
</dbReference>
<feature type="domain" description="HTH LytTR-type" evidence="1">
    <location>
        <begin position="127"/>
        <end position="200"/>
    </location>
</feature>
<dbReference type="SUPFAM" id="SSF55785">
    <property type="entry name" value="PYP-like sensor domain (PAS domain)"/>
    <property type="match status" value="1"/>
</dbReference>
<dbReference type="Proteomes" id="UP001526147">
    <property type="component" value="Unassembled WGS sequence"/>
</dbReference>
<dbReference type="InterPro" id="IPR007492">
    <property type="entry name" value="LytTR_DNA-bd_dom"/>
</dbReference>
<dbReference type="PROSITE" id="PS50930">
    <property type="entry name" value="HTH_LYTTR"/>
    <property type="match status" value="1"/>
</dbReference>
<dbReference type="InterPro" id="IPR035965">
    <property type="entry name" value="PAS-like_dom_sf"/>
</dbReference>
<keyword evidence="3" id="KW-1185">Reference proteome</keyword>
<sequence length="230" mass="27007">MVYKFTKKDNAFIHTMCVGDLLYQLGFTQGDIVGKTLYDFYPEDYAKIKNQYYLEAWKGKFVQYETEVNGVYQVASLRPEKKNGEVVEVVGSCIDFTKHTKKQSTDHQLITNFINTNKEKNKGKSNLIIKHYNNIVFIPLVEIILIEKRDRKSIIHTINKQYESYESLTSLCQQLDKRFIECHRSYIINMDYLEMIESKGQSYIGKFSNYTKPVKISKNKILLIQTYKSL</sequence>
<dbReference type="SMART" id="SM00850">
    <property type="entry name" value="LytTR"/>
    <property type="match status" value="1"/>
</dbReference>
<evidence type="ECO:0000313" key="2">
    <source>
        <dbReference type="EMBL" id="MCV9884940.1"/>
    </source>
</evidence>
<organism evidence="2 3">
    <name type="scientific">Metabacillus halosaccharovorans</name>
    <dbReference type="NCBI Taxonomy" id="930124"/>
    <lineage>
        <taxon>Bacteria</taxon>
        <taxon>Bacillati</taxon>
        <taxon>Bacillota</taxon>
        <taxon>Bacilli</taxon>
        <taxon>Bacillales</taxon>
        <taxon>Bacillaceae</taxon>
        <taxon>Metabacillus</taxon>
    </lineage>
</organism>
<gene>
    <name evidence="2" type="ORF">OIH86_04685</name>
</gene>